<dbReference type="EMBL" id="JARJCN010000061">
    <property type="protein sequence ID" value="KAJ7079262.1"/>
    <property type="molecule type" value="Genomic_DNA"/>
</dbReference>
<reference evidence="3" key="1">
    <citation type="submission" date="2023-03" db="EMBL/GenBank/DDBJ databases">
        <title>Massive genome expansion in bonnet fungi (Mycena s.s.) driven by repeated elements and novel gene families across ecological guilds.</title>
        <authorList>
            <consortium name="Lawrence Berkeley National Laboratory"/>
            <person name="Harder C.B."/>
            <person name="Miyauchi S."/>
            <person name="Viragh M."/>
            <person name="Kuo A."/>
            <person name="Thoen E."/>
            <person name="Andreopoulos B."/>
            <person name="Lu D."/>
            <person name="Skrede I."/>
            <person name="Drula E."/>
            <person name="Henrissat B."/>
            <person name="Morin E."/>
            <person name="Kohler A."/>
            <person name="Barry K."/>
            <person name="LaButti K."/>
            <person name="Morin E."/>
            <person name="Salamov A."/>
            <person name="Lipzen A."/>
            <person name="Mereny Z."/>
            <person name="Hegedus B."/>
            <person name="Baldrian P."/>
            <person name="Stursova M."/>
            <person name="Weitz H."/>
            <person name="Taylor A."/>
            <person name="Grigoriev I.V."/>
            <person name="Nagy L.G."/>
            <person name="Martin F."/>
            <person name="Kauserud H."/>
        </authorList>
    </citation>
    <scope>NUCLEOTIDE SEQUENCE</scope>
    <source>
        <strain evidence="3">CBHHK173m</strain>
    </source>
</reference>
<protein>
    <recommendedName>
        <fullName evidence="2">DUF6533 domain-containing protein</fullName>
    </recommendedName>
</protein>
<keyword evidence="1" id="KW-0812">Transmembrane</keyword>
<dbReference type="Proteomes" id="UP001222325">
    <property type="component" value="Unassembled WGS sequence"/>
</dbReference>
<dbReference type="AlphaFoldDB" id="A0AAD6TU07"/>
<feature type="transmembrane region" description="Helical" evidence="1">
    <location>
        <begin position="58"/>
        <end position="75"/>
    </location>
</feature>
<evidence type="ECO:0000313" key="4">
    <source>
        <dbReference type="Proteomes" id="UP001222325"/>
    </source>
</evidence>
<dbReference type="Pfam" id="PF20151">
    <property type="entry name" value="DUF6533"/>
    <property type="match status" value="1"/>
</dbReference>
<accession>A0AAD6TU07</accession>
<proteinExistence type="predicted"/>
<dbReference type="InterPro" id="IPR045340">
    <property type="entry name" value="DUF6533"/>
</dbReference>
<organism evidence="3 4">
    <name type="scientific">Mycena belliarum</name>
    <dbReference type="NCBI Taxonomy" id="1033014"/>
    <lineage>
        <taxon>Eukaryota</taxon>
        <taxon>Fungi</taxon>
        <taxon>Dikarya</taxon>
        <taxon>Basidiomycota</taxon>
        <taxon>Agaricomycotina</taxon>
        <taxon>Agaricomycetes</taxon>
        <taxon>Agaricomycetidae</taxon>
        <taxon>Agaricales</taxon>
        <taxon>Marasmiineae</taxon>
        <taxon>Mycenaceae</taxon>
        <taxon>Mycena</taxon>
    </lineage>
</organism>
<evidence type="ECO:0000259" key="2">
    <source>
        <dbReference type="Pfam" id="PF20151"/>
    </source>
</evidence>
<comment type="caution">
    <text evidence="3">The sequence shown here is derived from an EMBL/GenBank/DDBJ whole genome shotgun (WGS) entry which is preliminary data.</text>
</comment>
<feature type="domain" description="DUF6533" evidence="2">
    <location>
        <begin position="24"/>
        <end position="69"/>
    </location>
</feature>
<sequence length="112" mass="12748">MSSGFDQSANLPLELVANSNLTGYFAVAFLAILIYDHLDCFPEEVELMWKSRFGLAKVIYLWNRYFSLIAISLIANDTLREITTDIAYIWHSSFFFHSDPSAVVLSPSRFSV</sequence>
<feature type="transmembrane region" description="Helical" evidence="1">
    <location>
        <begin position="21"/>
        <end position="38"/>
    </location>
</feature>
<keyword evidence="4" id="KW-1185">Reference proteome</keyword>
<keyword evidence="1" id="KW-1133">Transmembrane helix</keyword>
<keyword evidence="1" id="KW-0472">Membrane</keyword>
<evidence type="ECO:0000313" key="3">
    <source>
        <dbReference type="EMBL" id="KAJ7079262.1"/>
    </source>
</evidence>
<evidence type="ECO:0000256" key="1">
    <source>
        <dbReference type="SAM" id="Phobius"/>
    </source>
</evidence>
<name>A0AAD6TU07_9AGAR</name>
<gene>
    <name evidence="3" type="ORF">B0H15DRAFT_517991</name>
</gene>